<dbReference type="InterPro" id="IPR039155">
    <property type="entry name" value="MLEC"/>
</dbReference>
<protein>
    <recommendedName>
        <fullName evidence="11">Malectin domain-containing protein</fullName>
    </recommendedName>
</protein>
<evidence type="ECO:0000256" key="9">
    <source>
        <dbReference type="ARBA" id="ARBA00023277"/>
    </source>
</evidence>
<dbReference type="Gene3D" id="2.60.120.430">
    <property type="entry name" value="Galactose-binding lectin"/>
    <property type="match status" value="1"/>
</dbReference>
<comment type="subcellular location">
    <subcellularLocation>
        <location evidence="1">Endoplasmic reticulum membrane</location>
        <topology evidence="1">Single-pass type I membrane protein</topology>
    </subcellularLocation>
</comment>
<accession>A0AAU9IRK7</accession>
<evidence type="ECO:0000256" key="7">
    <source>
        <dbReference type="ARBA" id="ARBA00023136"/>
    </source>
</evidence>
<dbReference type="Pfam" id="PF11721">
    <property type="entry name" value="Malectin"/>
    <property type="match status" value="1"/>
</dbReference>
<dbReference type="AlphaFoldDB" id="A0AAU9IRK7"/>
<dbReference type="EMBL" id="CAJZBQ010000012">
    <property type="protein sequence ID" value="CAG9314789.1"/>
    <property type="molecule type" value="Genomic_DNA"/>
</dbReference>
<keyword evidence="6 10" id="KW-1133">Transmembrane helix</keyword>
<evidence type="ECO:0000256" key="1">
    <source>
        <dbReference type="ARBA" id="ARBA00004115"/>
    </source>
</evidence>
<evidence type="ECO:0000259" key="11">
    <source>
        <dbReference type="Pfam" id="PF11721"/>
    </source>
</evidence>
<comment type="caution">
    <text evidence="12">The sequence shown here is derived from an EMBL/GenBank/DDBJ whole genome shotgun (WGS) entry which is preliminary data.</text>
</comment>
<evidence type="ECO:0000256" key="8">
    <source>
        <dbReference type="ARBA" id="ARBA00023180"/>
    </source>
</evidence>
<dbReference type="GO" id="GO:0030246">
    <property type="term" value="F:carbohydrate binding"/>
    <property type="evidence" value="ECO:0007669"/>
    <property type="project" value="InterPro"/>
</dbReference>
<dbReference type="Proteomes" id="UP001162131">
    <property type="component" value="Unassembled WGS sequence"/>
</dbReference>
<evidence type="ECO:0000256" key="6">
    <source>
        <dbReference type="ARBA" id="ARBA00022989"/>
    </source>
</evidence>
<keyword evidence="7 10" id="KW-0472">Membrane</keyword>
<keyword evidence="9" id="KW-0119">Carbohydrate metabolism</keyword>
<proteinExistence type="inferred from homology"/>
<comment type="similarity">
    <text evidence="2">Belongs to the malectin family.</text>
</comment>
<keyword evidence="8" id="KW-0325">Glycoprotein</keyword>
<gene>
    <name evidence="12" type="ORF">BSTOLATCC_MIC11784</name>
</gene>
<dbReference type="PANTHER" id="PTHR13460">
    <property type="match status" value="1"/>
</dbReference>
<sequence length="283" mass="31600">MALLFPLLFSLVLSLDPKLVKYAVNCGGDSIVAPDGVTYIQDNGFSSGTASDYGKQFPIRLTRDTEIYQTERYDEQDFTYTVPIKEEGNYVLILRFSEVYFSYPDAKIFHVRIGDTYIVKQLDIFSKVGKAAAYDEFIEFTYEAGKLKIKEKVVQGGISNGKMTITFEKGPKDNPKINAIVLVKGGLEDTHQFEQNQALARIQKERIAAQQQAREKVNKEERKEVLDDTDFESYEQEIHTIEESDSLLSVIMSGPGLVIIGIIGILAGGAIISSGKGDKKKEN</sequence>
<evidence type="ECO:0000256" key="5">
    <source>
        <dbReference type="ARBA" id="ARBA00022824"/>
    </source>
</evidence>
<feature type="transmembrane region" description="Helical" evidence="10">
    <location>
        <begin position="247"/>
        <end position="272"/>
    </location>
</feature>
<evidence type="ECO:0000313" key="13">
    <source>
        <dbReference type="Proteomes" id="UP001162131"/>
    </source>
</evidence>
<dbReference type="GO" id="GO:0005789">
    <property type="term" value="C:endoplasmic reticulum membrane"/>
    <property type="evidence" value="ECO:0007669"/>
    <property type="project" value="UniProtKB-SubCell"/>
</dbReference>
<keyword evidence="3 10" id="KW-0812">Transmembrane</keyword>
<name>A0AAU9IRK7_9CILI</name>
<keyword evidence="13" id="KW-1185">Reference proteome</keyword>
<keyword evidence="5" id="KW-0256">Endoplasmic reticulum</keyword>
<keyword evidence="4" id="KW-0732">Signal</keyword>
<evidence type="ECO:0000256" key="10">
    <source>
        <dbReference type="SAM" id="Phobius"/>
    </source>
</evidence>
<evidence type="ECO:0000256" key="2">
    <source>
        <dbReference type="ARBA" id="ARBA00009141"/>
    </source>
</evidence>
<evidence type="ECO:0000313" key="12">
    <source>
        <dbReference type="EMBL" id="CAG9314789.1"/>
    </source>
</evidence>
<organism evidence="12 13">
    <name type="scientific">Blepharisma stoltei</name>
    <dbReference type="NCBI Taxonomy" id="1481888"/>
    <lineage>
        <taxon>Eukaryota</taxon>
        <taxon>Sar</taxon>
        <taxon>Alveolata</taxon>
        <taxon>Ciliophora</taxon>
        <taxon>Postciliodesmatophora</taxon>
        <taxon>Heterotrichea</taxon>
        <taxon>Heterotrichida</taxon>
        <taxon>Blepharismidae</taxon>
        <taxon>Blepharisma</taxon>
    </lineage>
</organism>
<reference evidence="12" key="1">
    <citation type="submission" date="2021-09" db="EMBL/GenBank/DDBJ databases">
        <authorList>
            <consortium name="AG Swart"/>
            <person name="Singh M."/>
            <person name="Singh A."/>
            <person name="Seah K."/>
            <person name="Emmerich C."/>
        </authorList>
    </citation>
    <scope>NUCLEOTIDE SEQUENCE</scope>
    <source>
        <strain evidence="12">ATCC30299</strain>
    </source>
</reference>
<dbReference type="PANTHER" id="PTHR13460:SF0">
    <property type="entry name" value="MALECTIN"/>
    <property type="match status" value="1"/>
</dbReference>
<evidence type="ECO:0000256" key="4">
    <source>
        <dbReference type="ARBA" id="ARBA00022729"/>
    </source>
</evidence>
<evidence type="ECO:0000256" key="3">
    <source>
        <dbReference type="ARBA" id="ARBA00022692"/>
    </source>
</evidence>
<dbReference type="InterPro" id="IPR021720">
    <property type="entry name" value="Malectin_dom"/>
</dbReference>
<feature type="domain" description="Malectin" evidence="11">
    <location>
        <begin position="21"/>
        <end position="180"/>
    </location>
</feature>